<dbReference type="Pfam" id="PF00300">
    <property type="entry name" value="His_Phos_1"/>
    <property type="match status" value="1"/>
</dbReference>
<protein>
    <recommendedName>
        <fullName evidence="4">Alpha-ribazole phosphatase</fullName>
        <ecNumber evidence="4">3.1.3.73</ecNumber>
    </recommendedName>
</protein>
<dbReference type="STRING" id="84698.SAMN04488528_101094"/>
<dbReference type="PANTHER" id="PTHR11931">
    <property type="entry name" value="PHOSPHOGLYCERATE MUTASE"/>
    <property type="match status" value="1"/>
</dbReference>
<evidence type="ECO:0000256" key="1">
    <source>
        <dbReference type="ARBA" id="ARBA00006717"/>
    </source>
</evidence>
<dbReference type="PROSITE" id="PS00175">
    <property type="entry name" value="PG_MUTASE"/>
    <property type="match status" value="1"/>
</dbReference>
<dbReference type="GO" id="GO:0016868">
    <property type="term" value="F:intramolecular phosphotransferase activity"/>
    <property type="evidence" value="ECO:0007669"/>
    <property type="project" value="InterPro"/>
</dbReference>
<dbReference type="InterPro" id="IPR029033">
    <property type="entry name" value="His_PPase_superfam"/>
</dbReference>
<evidence type="ECO:0000256" key="4">
    <source>
        <dbReference type="NCBIfam" id="TIGR03162"/>
    </source>
</evidence>
<dbReference type="RefSeq" id="WP_090040514.1">
    <property type="nucleotide sequence ID" value="NZ_FOKI01000010.1"/>
</dbReference>
<dbReference type="EMBL" id="FOKI01000010">
    <property type="protein sequence ID" value="SFB06277.1"/>
    <property type="molecule type" value="Genomic_DNA"/>
</dbReference>
<keyword evidence="2" id="KW-0324">Glycolysis</keyword>
<dbReference type="SUPFAM" id="SSF53254">
    <property type="entry name" value="Phosphoglycerate mutase-like"/>
    <property type="match status" value="1"/>
</dbReference>
<proteinExistence type="inferred from homology"/>
<keyword evidence="8" id="KW-1185">Reference proteome</keyword>
<dbReference type="Proteomes" id="UP000198619">
    <property type="component" value="Unassembled WGS sequence"/>
</dbReference>
<feature type="active site" description="Tele-phosphohistidine intermediate" evidence="5">
    <location>
        <position position="8"/>
    </location>
</feature>
<dbReference type="InterPro" id="IPR001345">
    <property type="entry name" value="PG/BPGM_mutase_AS"/>
</dbReference>
<dbReference type="Gene3D" id="3.40.50.1240">
    <property type="entry name" value="Phosphoglycerate mutase-like"/>
    <property type="match status" value="1"/>
</dbReference>
<dbReference type="GO" id="GO:0006096">
    <property type="term" value="P:glycolytic process"/>
    <property type="evidence" value="ECO:0007669"/>
    <property type="project" value="UniProtKB-KW"/>
</dbReference>
<evidence type="ECO:0000313" key="7">
    <source>
        <dbReference type="EMBL" id="SFB06277.1"/>
    </source>
</evidence>
<evidence type="ECO:0000313" key="8">
    <source>
        <dbReference type="Proteomes" id="UP000198619"/>
    </source>
</evidence>
<dbReference type="InterPro" id="IPR013078">
    <property type="entry name" value="His_Pase_superF_clade-1"/>
</dbReference>
<evidence type="ECO:0000256" key="5">
    <source>
        <dbReference type="PIRSR" id="PIRSR613078-1"/>
    </source>
</evidence>
<comment type="similarity">
    <text evidence="1">Belongs to the phosphoglycerate mutase family. BPG-dependent PGAM subfamily.</text>
</comment>
<dbReference type="OrthoDB" id="7925971at2"/>
<keyword evidence="3" id="KW-0413">Isomerase</keyword>
<gene>
    <name evidence="7" type="ORF">SAMN04488528_101094</name>
</gene>
<dbReference type="AlphaFoldDB" id="A0A1I0Y065"/>
<sequence length="194" mass="23094">MEIYLVRHGETIENSRKTYYGSLDCILNENGVNQGLILKEKLSNIKFDAMYSSEKLRARKTLELIGYNKNIILDSRLNERDFGCFEGKTFKEINEEFKEEYDEWMSNWKGFTPPSGENFYDFYVRVKNFMEELKEKQYERIIITTHGGVIRAIYCYILDGNLDYYWKFASKNGDITKIKFENNYFYIDSIVPLV</sequence>
<evidence type="ECO:0000256" key="2">
    <source>
        <dbReference type="ARBA" id="ARBA00023152"/>
    </source>
</evidence>
<organism evidence="7 8">
    <name type="scientific">Clostridium frigidicarnis</name>
    <dbReference type="NCBI Taxonomy" id="84698"/>
    <lineage>
        <taxon>Bacteria</taxon>
        <taxon>Bacillati</taxon>
        <taxon>Bacillota</taxon>
        <taxon>Clostridia</taxon>
        <taxon>Eubacteriales</taxon>
        <taxon>Clostridiaceae</taxon>
        <taxon>Clostridium</taxon>
    </lineage>
</organism>
<accession>A0A1I0Y065</accession>
<dbReference type="PIRSF" id="PIRSF000709">
    <property type="entry name" value="6PFK_2-Ptase"/>
    <property type="match status" value="1"/>
</dbReference>
<name>A0A1I0Y065_9CLOT</name>
<feature type="binding site" evidence="6">
    <location>
        <position position="57"/>
    </location>
    <ligand>
        <name>substrate</name>
    </ligand>
</feature>
<dbReference type="GO" id="GO:0009236">
    <property type="term" value="P:cobalamin biosynthetic process"/>
    <property type="evidence" value="ECO:0007669"/>
    <property type="project" value="UniProtKB-UniRule"/>
</dbReference>
<dbReference type="InterPro" id="IPR017578">
    <property type="entry name" value="Ribazole_CobC"/>
</dbReference>
<feature type="binding site" evidence="6">
    <location>
        <begin position="7"/>
        <end position="14"/>
    </location>
    <ligand>
        <name>substrate</name>
    </ligand>
</feature>
<dbReference type="InterPro" id="IPR005952">
    <property type="entry name" value="Phosphogly_mut1"/>
</dbReference>
<evidence type="ECO:0000256" key="6">
    <source>
        <dbReference type="PIRSR" id="PIRSR613078-2"/>
    </source>
</evidence>
<dbReference type="EC" id="3.1.3.73" evidence="4"/>
<dbReference type="SMART" id="SM00855">
    <property type="entry name" value="PGAM"/>
    <property type="match status" value="1"/>
</dbReference>
<dbReference type="CDD" id="cd07067">
    <property type="entry name" value="HP_PGM_like"/>
    <property type="match status" value="1"/>
</dbReference>
<evidence type="ECO:0000256" key="3">
    <source>
        <dbReference type="ARBA" id="ARBA00023235"/>
    </source>
</evidence>
<feature type="active site" description="Proton donor/acceptor" evidence="5">
    <location>
        <position position="79"/>
    </location>
</feature>
<dbReference type="GO" id="GO:0043755">
    <property type="term" value="F:alpha-ribazole phosphatase activity"/>
    <property type="evidence" value="ECO:0007669"/>
    <property type="project" value="UniProtKB-UniRule"/>
</dbReference>
<dbReference type="NCBIfam" id="TIGR03162">
    <property type="entry name" value="ribazole_cobC"/>
    <property type="match status" value="1"/>
</dbReference>
<reference evidence="7 8" key="1">
    <citation type="submission" date="2016-10" db="EMBL/GenBank/DDBJ databases">
        <authorList>
            <person name="de Groot N.N."/>
        </authorList>
    </citation>
    <scope>NUCLEOTIDE SEQUENCE [LARGE SCALE GENOMIC DNA]</scope>
    <source>
        <strain evidence="7 8">DSM 12271</strain>
    </source>
</reference>